<dbReference type="PANTHER" id="PTHR43386">
    <property type="entry name" value="OLIGOPEPTIDE TRANSPORT SYSTEM PERMEASE PROTEIN APPC"/>
    <property type="match status" value="1"/>
</dbReference>
<gene>
    <name evidence="9" type="ORF">SAMN04488589_2526</name>
</gene>
<sequence>MIENVNVSGYARIIVYIQALSIYRISLSLNNTFSKFSTEGKIGVLGILVIILMAVFAPMITLYPPQKITGDSLESPGSVHILGTDELGMDIWSQICYGARMSLTIGLAVAFISGFGGGAIGILAGYIGGHVDQALMRIIDVTMALPSFPLLIVISAFLGPSILNVILILVLFSWAKPARIARSQTLAIKKNSYIIAAKNYGAKPLYILRRHIFPEVMPVLFVLIIGISSHAIIAEAGLAFLGLGDPTSKSWGMMLNSATGFSAIYFTPYWKWWLLPPLFILIFLLLCLAFISRDMERILDPKLKIKKGV</sequence>
<evidence type="ECO:0000313" key="10">
    <source>
        <dbReference type="Proteomes" id="UP000199259"/>
    </source>
</evidence>
<protein>
    <submittedName>
        <fullName evidence="9">Peptide/nickel transport system permease protein</fullName>
    </submittedName>
</protein>
<keyword evidence="10" id="KW-1185">Reference proteome</keyword>
<evidence type="ECO:0000256" key="4">
    <source>
        <dbReference type="ARBA" id="ARBA00022692"/>
    </source>
</evidence>
<dbReference type="InterPro" id="IPR035906">
    <property type="entry name" value="MetI-like_sf"/>
</dbReference>
<feature type="domain" description="ABC transmembrane type-1" evidence="8">
    <location>
        <begin position="103"/>
        <end position="292"/>
    </location>
</feature>
<evidence type="ECO:0000256" key="3">
    <source>
        <dbReference type="ARBA" id="ARBA00022475"/>
    </source>
</evidence>
<dbReference type="RefSeq" id="WP_091710804.1">
    <property type="nucleotide sequence ID" value="NZ_FNCA01000010.1"/>
</dbReference>
<evidence type="ECO:0000256" key="5">
    <source>
        <dbReference type="ARBA" id="ARBA00022989"/>
    </source>
</evidence>
<keyword evidence="5 7" id="KW-1133">Transmembrane helix</keyword>
<keyword evidence="2 7" id="KW-0813">Transport</keyword>
<reference evidence="9 10" key="1">
    <citation type="submission" date="2016-10" db="EMBL/GenBank/DDBJ databases">
        <authorList>
            <person name="Varghese N."/>
            <person name="Submissions S."/>
        </authorList>
    </citation>
    <scope>NUCLEOTIDE SEQUENCE [LARGE SCALE GENOMIC DNA]</scope>
    <source>
        <strain evidence="9 10">PL 12/M</strain>
    </source>
</reference>
<accession>A0A7Z7FDM5</accession>
<dbReference type="EMBL" id="FNCA01000010">
    <property type="protein sequence ID" value="SDG25564.1"/>
    <property type="molecule type" value="Genomic_DNA"/>
</dbReference>
<organism evidence="9 10">
    <name type="scientific">Methanolobus vulcani</name>
    <dbReference type="NCBI Taxonomy" id="38026"/>
    <lineage>
        <taxon>Archaea</taxon>
        <taxon>Methanobacteriati</taxon>
        <taxon>Methanobacteriota</taxon>
        <taxon>Stenosarchaea group</taxon>
        <taxon>Methanomicrobia</taxon>
        <taxon>Methanosarcinales</taxon>
        <taxon>Methanosarcinaceae</taxon>
        <taxon>Methanolobus</taxon>
    </lineage>
</organism>
<feature type="transmembrane region" description="Helical" evidence="7">
    <location>
        <begin position="272"/>
        <end position="292"/>
    </location>
</feature>
<dbReference type="Proteomes" id="UP000199259">
    <property type="component" value="Unassembled WGS sequence"/>
</dbReference>
<feature type="transmembrane region" description="Helical" evidence="7">
    <location>
        <begin position="148"/>
        <end position="172"/>
    </location>
</feature>
<dbReference type="Pfam" id="PF00528">
    <property type="entry name" value="BPD_transp_1"/>
    <property type="match status" value="1"/>
</dbReference>
<comment type="similarity">
    <text evidence="7">Belongs to the binding-protein-dependent transport system permease family.</text>
</comment>
<name>A0A7Z7FDM5_9EURY</name>
<dbReference type="PROSITE" id="PS50928">
    <property type="entry name" value="ABC_TM1"/>
    <property type="match status" value="1"/>
</dbReference>
<dbReference type="PANTHER" id="PTHR43386:SF1">
    <property type="entry name" value="D,D-DIPEPTIDE TRANSPORT SYSTEM PERMEASE PROTEIN DDPC-RELATED"/>
    <property type="match status" value="1"/>
</dbReference>
<keyword evidence="6 7" id="KW-0472">Membrane</keyword>
<dbReference type="Gene3D" id="1.10.3720.10">
    <property type="entry name" value="MetI-like"/>
    <property type="match status" value="1"/>
</dbReference>
<evidence type="ECO:0000256" key="2">
    <source>
        <dbReference type="ARBA" id="ARBA00022448"/>
    </source>
</evidence>
<keyword evidence="4 7" id="KW-0812">Transmembrane</keyword>
<evidence type="ECO:0000259" key="8">
    <source>
        <dbReference type="PROSITE" id="PS50928"/>
    </source>
</evidence>
<proteinExistence type="inferred from homology"/>
<comment type="subcellular location">
    <subcellularLocation>
        <location evidence="1 7">Cell membrane</location>
        <topology evidence="1 7">Multi-pass membrane protein</topology>
    </subcellularLocation>
</comment>
<feature type="transmembrane region" description="Helical" evidence="7">
    <location>
        <begin position="42"/>
        <end position="63"/>
    </location>
</feature>
<dbReference type="AlphaFoldDB" id="A0A7Z7FDM5"/>
<dbReference type="CDD" id="cd06261">
    <property type="entry name" value="TM_PBP2"/>
    <property type="match status" value="1"/>
</dbReference>
<dbReference type="SUPFAM" id="SSF161098">
    <property type="entry name" value="MetI-like"/>
    <property type="match status" value="1"/>
</dbReference>
<dbReference type="InterPro" id="IPR050366">
    <property type="entry name" value="BP-dependent_transpt_permease"/>
</dbReference>
<feature type="transmembrane region" description="Helical" evidence="7">
    <location>
        <begin position="103"/>
        <end position="128"/>
    </location>
</feature>
<comment type="caution">
    <text evidence="9">The sequence shown here is derived from an EMBL/GenBank/DDBJ whole genome shotgun (WGS) entry which is preliminary data.</text>
</comment>
<evidence type="ECO:0000313" key="9">
    <source>
        <dbReference type="EMBL" id="SDG25564.1"/>
    </source>
</evidence>
<dbReference type="OrthoDB" id="312811at2157"/>
<keyword evidence="3" id="KW-1003">Cell membrane</keyword>
<dbReference type="GO" id="GO:0055085">
    <property type="term" value="P:transmembrane transport"/>
    <property type="evidence" value="ECO:0007669"/>
    <property type="project" value="InterPro"/>
</dbReference>
<dbReference type="InterPro" id="IPR000515">
    <property type="entry name" value="MetI-like"/>
</dbReference>
<evidence type="ECO:0000256" key="1">
    <source>
        <dbReference type="ARBA" id="ARBA00004651"/>
    </source>
</evidence>
<evidence type="ECO:0000256" key="7">
    <source>
        <dbReference type="RuleBase" id="RU363032"/>
    </source>
</evidence>
<evidence type="ECO:0000256" key="6">
    <source>
        <dbReference type="ARBA" id="ARBA00023136"/>
    </source>
</evidence>
<feature type="transmembrane region" description="Helical" evidence="7">
    <location>
        <begin position="219"/>
        <end position="243"/>
    </location>
</feature>
<dbReference type="GO" id="GO:0005886">
    <property type="term" value="C:plasma membrane"/>
    <property type="evidence" value="ECO:0007669"/>
    <property type="project" value="UniProtKB-SubCell"/>
</dbReference>